<dbReference type="Gene3D" id="1.10.472.10">
    <property type="entry name" value="Cyclin-like"/>
    <property type="match status" value="1"/>
</dbReference>
<dbReference type="InterPro" id="IPR036915">
    <property type="entry name" value="Cyclin-like_sf"/>
</dbReference>
<dbReference type="Pfam" id="PF08613">
    <property type="entry name" value="Cyclin"/>
    <property type="match status" value="1"/>
</dbReference>
<dbReference type="EMBL" id="HBFP01013108">
    <property type="protein sequence ID" value="CAD8825077.1"/>
    <property type="molecule type" value="Transcribed_RNA"/>
</dbReference>
<dbReference type="SUPFAM" id="SSF47954">
    <property type="entry name" value="Cyclin-like"/>
    <property type="match status" value="1"/>
</dbReference>
<organism evidence="1">
    <name type="scientific">Timspurckia oligopyrenoides</name>
    <dbReference type="NCBI Taxonomy" id="708627"/>
    <lineage>
        <taxon>Eukaryota</taxon>
        <taxon>Rhodophyta</taxon>
        <taxon>Bangiophyceae</taxon>
        <taxon>Porphyridiales</taxon>
        <taxon>Porphyridiaceae</taxon>
        <taxon>Timspurckia</taxon>
    </lineage>
</organism>
<dbReference type="GO" id="GO:0019901">
    <property type="term" value="F:protein kinase binding"/>
    <property type="evidence" value="ECO:0007669"/>
    <property type="project" value="InterPro"/>
</dbReference>
<dbReference type="InterPro" id="IPR013922">
    <property type="entry name" value="Cyclin_PHO80-like"/>
</dbReference>
<dbReference type="PANTHER" id="PTHR15615">
    <property type="match status" value="1"/>
</dbReference>
<dbReference type="PANTHER" id="PTHR15615:SF108">
    <property type="entry name" value="PROTEIN CNPPD1"/>
    <property type="match status" value="1"/>
</dbReference>
<gene>
    <name evidence="1" type="ORF">TOLI1172_LOCUS9476</name>
</gene>
<name>A0A7S0ZL29_9RHOD</name>
<reference evidence="1" key="1">
    <citation type="submission" date="2021-01" db="EMBL/GenBank/DDBJ databases">
        <authorList>
            <person name="Corre E."/>
            <person name="Pelletier E."/>
            <person name="Niang G."/>
            <person name="Scheremetjew M."/>
            <person name="Finn R."/>
            <person name="Kale V."/>
            <person name="Holt S."/>
            <person name="Cochrane G."/>
            <person name="Meng A."/>
            <person name="Brown T."/>
            <person name="Cohen L."/>
        </authorList>
    </citation>
    <scope>NUCLEOTIDE SEQUENCE</scope>
    <source>
        <strain evidence="1">CCMP3278</strain>
    </source>
</reference>
<protein>
    <recommendedName>
        <fullName evidence="2">Cyclin</fullName>
    </recommendedName>
</protein>
<dbReference type="AlphaFoldDB" id="A0A7S0ZL29"/>
<dbReference type="CDD" id="cd20558">
    <property type="entry name" value="CYCLIN_ScPCL7-like"/>
    <property type="match status" value="1"/>
</dbReference>
<proteinExistence type="predicted"/>
<sequence length="260" mass="29622">MFVSANKSRCYSSTGMKLLSEHEPQLLLQLISTSLLHSIQSSSSIIPSNSHPLSIFHAIQKPDISLPNYLIRLFTYTACSPSCFLTALIYMQRAINRECIELNEYNFHRLYFTCVMISAKFHDDVFYTTGYYGKIGGLEVKELNALEIEMLKVLDFKLFVNEMDVKESEIQMIDFVCAVMDQVQDGNRLLEMKALVNVLFCMGYVDVMSESDEESDGSCSSMVTDELRENVDDFGNEKNVKRKRNLDVFASFDSDSCVET</sequence>
<evidence type="ECO:0008006" key="2">
    <source>
        <dbReference type="Google" id="ProtNLM"/>
    </source>
</evidence>
<evidence type="ECO:0000313" key="1">
    <source>
        <dbReference type="EMBL" id="CAD8825077.1"/>
    </source>
</evidence>
<accession>A0A7S0ZL29</accession>